<feature type="signal peptide" evidence="9">
    <location>
        <begin position="1"/>
        <end position="23"/>
    </location>
</feature>
<keyword evidence="9" id="KW-0732">Signal</keyword>
<evidence type="ECO:0000259" key="10">
    <source>
        <dbReference type="Pfam" id="PF00127"/>
    </source>
</evidence>
<dbReference type="Gene3D" id="2.60.40.420">
    <property type="entry name" value="Cupredoxins - blue copper proteins"/>
    <property type="match status" value="1"/>
</dbReference>
<keyword evidence="6" id="KW-0249">Electron transport</keyword>
<evidence type="ECO:0000313" key="11">
    <source>
        <dbReference type="EMBL" id="USQ94448.1"/>
    </source>
</evidence>
<dbReference type="InterPro" id="IPR002386">
    <property type="entry name" value="Amicyanin/Pseudoazurin"/>
</dbReference>
<gene>
    <name evidence="11" type="ORF">MZV50_17900</name>
</gene>
<keyword evidence="4" id="KW-0479">Metal-binding</keyword>
<dbReference type="InterPro" id="IPR008972">
    <property type="entry name" value="Cupredoxin"/>
</dbReference>
<sequence length="148" mass="15349">MFKSVLLAGVVVGALAVAGAAGAAELQVKMLNSGSQGMMVFEPATAKLKAGDTVRFIPTDPGHNVETIKDMWPAGVAEVKGVMGKEVVVKFAKTGVYGFKCMPHWTMGMTFVAKVGDGKPNAADAEAAIAKAPPLAKKRLTADFATLK</sequence>
<feature type="chain" id="PRO_5047272668" description="Pseudoazurin" evidence="9">
    <location>
        <begin position="24"/>
        <end position="148"/>
    </location>
</feature>
<keyword evidence="5" id="KW-0574">Periplasm</keyword>
<dbReference type="PRINTS" id="PR00156">
    <property type="entry name" value="COPPERBLUE"/>
</dbReference>
<dbReference type="InterPro" id="IPR001235">
    <property type="entry name" value="Copper_blue_Plastocyanin"/>
</dbReference>
<evidence type="ECO:0000256" key="5">
    <source>
        <dbReference type="ARBA" id="ARBA00022764"/>
    </source>
</evidence>
<evidence type="ECO:0000256" key="3">
    <source>
        <dbReference type="ARBA" id="ARBA00022448"/>
    </source>
</evidence>
<evidence type="ECO:0000256" key="9">
    <source>
        <dbReference type="SAM" id="SignalP"/>
    </source>
</evidence>
<evidence type="ECO:0000256" key="1">
    <source>
        <dbReference type="ARBA" id="ARBA00001935"/>
    </source>
</evidence>
<proteinExistence type="predicted"/>
<dbReference type="PRINTS" id="PR00155">
    <property type="entry name" value="AMICYANIN"/>
</dbReference>
<dbReference type="Proteomes" id="UP001057520">
    <property type="component" value="Chromosome"/>
</dbReference>
<dbReference type="Pfam" id="PF00127">
    <property type="entry name" value="Copper-bind"/>
    <property type="match status" value="1"/>
</dbReference>
<evidence type="ECO:0000256" key="2">
    <source>
        <dbReference type="ARBA" id="ARBA00004418"/>
    </source>
</evidence>
<reference evidence="11 12" key="1">
    <citation type="submission" date="2022-04" db="EMBL/GenBank/DDBJ databases">
        <title>Genome sequence of soybean root-associated Caulobacter segnis RL271.</title>
        <authorList>
            <person name="Longley R."/>
            <person name="Bonito G."/>
            <person name="Trigodet F."/>
            <person name="Crosson S."/>
            <person name="Fiebig A."/>
        </authorList>
    </citation>
    <scope>NUCLEOTIDE SEQUENCE [LARGE SCALE GENOMIC DNA]</scope>
    <source>
        <strain evidence="11 12">RL271</strain>
    </source>
</reference>
<evidence type="ECO:0000256" key="7">
    <source>
        <dbReference type="ARBA" id="ARBA00023008"/>
    </source>
</evidence>
<comment type="cofactor">
    <cofactor evidence="1">
        <name>Cu cation</name>
        <dbReference type="ChEBI" id="CHEBI:23378"/>
    </cofactor>
</comment>
<keyword evidence="12" id="KW-1185">Reference proteome</keyword>
<feature type="domain" description="Blue (type 1) copper" evidence="10">
    <location>
        <begin position="29"/>
        <end position="111"/>
    </location>
</feature>
<organism evidence="11 12">
    <name type="scientific">Caulobacter segnis</name>
    <dbReference type="NCBI Taxonomy" id="88688"/>
    <lineage>
        <taxon>Bacteria</taxon>
        <taxon>Pseudomonadati</taxon>
        <taxon>Pseudomonadota</taxon>
        <taxon>Alphaproteobacteria</taxon>
        <taxon>Caulobacterales</taxon>
        <taxon>Caulobacteraceae</taxon>
        <taxon>Caulobacter</taxon>
    </lineage>
</organism>
<keyword evidence="7" id="KW-0186">Copper</keyword>
<dbReference type="InterPro" id="IPR012745">
    <property type="entry name" value="Pseudoazurin"/>
</dbReference>
<dbReference type="NCBIfam" id="TIGR02375">
    <property type="entry name" value="pseudoazurin"/>
    <property type="match status" value="1"/>
</dbReference>
<evidence type="ECO:0000256" key="6">
    <source>
        <dbReference type="ARBA" id="ARBA00022982"/>
    </source>
</evidence>
<evidence type="ECO:0000256" key="4">
    <source>
        <dbReference type="ARBA" id="ARBA00022723"/>
    </source>
</evidence>
<dbReference type="InterPro" id="IPR000923">
    <property type="entry name" value="BlueCu_1"/>
</dbReference>
<name>A0ABY4ZNR7_9CAUL</name>
<accession>A0ABY4ZNR7</accession>
<evidence type="ECO:0000256" key="8">
    <source>
        <dbReference type="NCBIfam" id="TIGR02375"/>
    </source>
</evidence>
<protein>
    <recommendedName>
        <fullName evidence="8">Pseudoazurin</fullName>
    </recommendedName>
</protein>
<dbReference type="SUPFAM" id="SSF49503">
    <property type="entry name" value="Cupredoxins"/>
    <property type="match status" value="1"/>
</dbReference>
<keyword evidence="3" id="KW-0813">Transport</keyword>
<comment type="subcellular location">
    <subcellularLocation>
        <location evidence="2">Periplasm</location>
    </subcellularLocation>
</comment>
<evidence type="ECO:0000313" key="12">
    <source>
        <dbReference type="Proteomes" id="UP001057520"/>
    </source>
</evidence>
<dbReference type="EMBL" id="CP096040">
    <property type="protein sequence ID" value="USQ94448.1"/>
    <property type="molecule type" value="Genomic_DNA"/>
</dbReference>